<dbReference type="InterPro" id="IPR022225">
    <property type="entry name" value="Phage_tail_fibre_N"/>
</dbReference>
<reference evidence="2" key="1">
    <citation type="submission" date="2022-12" db="EMBL/GenBank/DDBJ databases">
        <title>Species Delineation and Comparative Genomics within the Campylobacter ureolyticus Complex.</title>
        <authorList>
            <person name="Maki J."/>
            <person name="Howard M."/>
            <person name="Connelly S."/>
            <person name="Hardy D.J."/>
            <person name="Cameron A."/>
        </authorList>
    </citation>
    <scope>NUCLEOTIDE SEQUENCE</scope>
    <source>
        <strain evidence="2">URMC_786</strain>
    </source>
</reference>
<dbReference type="RefSeq" id="WP_269480677.1">
    <property type="nucleotide sequence ID" value="NZ_JAPXGH010000011.1"/>
</dbReference>
<sequence length="176" mass="19648">MGVEIGGFTIKEVGILDDSNKLFAVGKFPPTYKPSVEESTSKAIKILFNLTTSNAAKINLKVGNTKVYVTRDVFQNYTDTQNKTLQNLDSDLDEIEKALSNKADKTDIPTNFYTKSESDDKFALKNELTASQTALNELKEIRKGNVGNIITKFYPVKKENSFNYFVCDGAPILKEE</sequence>
<dbReference type="EMBL" id="JAPXGP010000008">
    <property type="protein sequence ID" value="MCZ6162445.1"/>
    <property type="molecule type" value="Genomic_DNA"/>
</dbReference>
<name>A0A9Q4PXW6_9BACT</name>
<evidence type="ECO:0000313" key="2">
    <source>
        <dbReference type="EMBL" id="MCZ6162445.1"/>
    </source>
</evidence>
<accession>A0A9Q4PXW6</accession>
<evidence type="ECO:0000259" key="1">
    <source>
        <dbReference type="Pfam" id="PF12571"/>
    </source>
</evidence>
<protein>
    <submittedName>
        <fullName evidence="2">Phage tail protein</fullName>
    </submittedName>
</protein>
<proteinExistence type="predicted"/>
<dbReference type="AlphaFoldDB" id="A0A9Q4PXW6"/>
<feature type="domain" description="Phage tail fibre protein N-terminal" evidence="1">
    <location>
        <begin position="1"/>
        <end position="72"/>
    </location>
</feature>
<comment type="caution">
    <text evidence="2">The sequence shown here is derived from an EMBL/GenBank/DDBJ whole genome shotgun (WGS) entry which is preliminary data.</text>
</comment>
<dbReference type="Proteomes" id="UP001075461">
    <property type="component" value="Unassembled WGS sequence"/>
</dbReference>
<organism evidence="2 3">
    <name type="scientific">Campylobacter ureolyticus</name>
    <dbReference type="NCBI Taxonomy" id="827"/>
    <lineage>
        <taxon>Bacteria</taxon>
        <taxon>Pseudomonadati</taxon>
        <taxon>Campylobacterota</taxon>
        <taxon>Epsilonproteobacteria</taxon>
        <taxon>Campylobacterales</taxon>
        <taxon>Campylobacteraceae</taxon>
        <taxon>Campylobacter</taxon>
    </lineage>
</organism>
<dbReference type="Pfam" id="PF12571">
    <property type="entry name" value="Phage_tail_fib"/>
    <property type="match status" value="1"/>
</dbReference>
<gene>
    <name evidence="2" type="ORF">O6B92_08910</name>
</gene>
<evidence type="ECO:0000313" key="3">
    <source>
        <dbReference type="Proteomes" id="UP001075461"/>
    </source>
</evidence>